<name>A0A7J7IZH8_BUGNE</name>
<accession>A0A7J7IZH8</accession>
<comment type="caution">
    <text evidence="2">The sequence shown here is derived from an EMBL/GenBank/DDBJ whole genome shotgun (WGS) entry which is preliminary data.</text>
</comment>
<evidence type="ECO:0000313" key="2">
    <source>
        <dbReference type="EMBL" id="KAF6019195.1"/>
    </source>
</evidence>
<dbReference type="Proteomes" id="UP000593567">
    <property type="component" value="Unassembled WGS sequence"/>
</dbReference>
<feature type="compositionally biased region" description="Basic and acidic residues" evidence="1">
    <location>
        <begin position="62"/>
        <end position="74"/>
    </location>
</feature>
<feature type="compositionally biased region" description="Polar residues" evidence="1">
    <location>
        <begin position="1"/>
        <end position="24"/>
    </location>
</feature>
<feature type="region of interest" description="Disordered" evidence="1">
    <location>
        <begin position="1"/>
        <end position="26"/>
    </location>
</feature>
<protein>
    <submittedName>
        <fullName evidence="2">Uncharacterized protein</fullName>
    </submittedName>
</protein>
<gene>
    <name evidence="2" type="ORF">EB796_022498</name>
</gene>
<evidence type="ECO:0000313" key="3">
    <source>
        <dbReference type="Proteomes" id="UP000593567"/>
    </source>
</evidence>
<reference evidence="2" key="1">
    <citation type="submission" date="2020-06" db="EMBL/GenBank/DDBJ databases">
        <title>Draft genome of Bugula neritina, a colonial animal packing powerful symbionts and potential medicines.</title>
        <authorList>
            <person name="Rayko M."/>
        </authorList>
    </citation>
    <scope>NUCLEOTIDE SEQUENCE [LARGE SCALE GENOMIC DNA]</scope>
    <source>
        <strain evidence="2">Kwan_BN1</strain>
    </source>
</reference>
<organism evidence="2 3">
    <name type="scientific">Bugula neritina</name>
    <name type="common">Brown bryozoan</name>
    <name type="synonym">Sertularia neritina</name>
    <dbReference type="NCBI Taxonomy" id="10212"/>
    <lineage>
        <taxon>Eukaryota</taxon>
        <taxon>Metazoa</taxon>
        <taxon>Spiralia</taxon>
        <taxon>Lophotrochozoa</taxon>
        <taxon>Bryozoa</taxon>
        <taxon>Gymnolaemata</taxon>
        <taxon>Cheilostomatida</taxon>
        <taxon>Flustrina</taxon>
        <taxon>Buguloidea</taxon>
        <taxon>Bugulidae</taxon>
        <taxon>Bugula</taxon>
    </lineage>
</organism>
<sequence length="503" mass="55564">MSKRISTVTSSNLKASSRTPTPCSETDVIEESIVRLPSPKEMAFETPENILSEKLPFVSSAEGEKSVEVQDSKAGKGKANALKRRMQNAKEFGDELEKSQSFEEDSDVSEEKPVTPVLSNGSASKASIVSKKETSCEESKMHLMMHMEIFHVKCFQMQLFCGTCCRGESQHGLMTELNEQEPIKCLIADAEMEDDAEIPEEIVTISSKTAKPLELSHALNDVRSDKRVTSARVGRLRPLRKLSNDVKFEDDSEVLEEIMDISPKAAKPVELSPVSNDVRSNKRIASARVGKLRPLKELTNDVELENDAEILEEIMDISPKTAKPVELSPVSKGVKSNKRVASAKGSKLRPLKKLPNRVKFEDNSEIIEEIMDISPKATKPLALSPVSNDARSNKRVASARVGRLRPLRKLANDVELEDDAEIFEEIMDISPKAAKPVELSPVSNDVKSNKRIASARVGRLRPLKELSNDVEVEEDTEIPEEIVNISSKTAKSLELSHVSKGVS</sequence>
<feature type="region of interest" description="Disordered" evidence="1">
    <location>
        <begin position="61"/>
        <end position="123"/>
    </location>
</feature>
<feature type="compositionally biased region" description="Basic and acidic residues" evidence="1">
    <location>
        <begin position="91"/>
        <end position="101"/>
    </location>
</feature>
<evidence type="ECO:0000256" key="1">
    <source>
        <dbReference type="SAM" id="MobiDB-lite"/>
    </source>
</evidence>
<proteinExistence type="predicted"/>
<dbReference type="EMBL" id="VXIV02003250">
    <property type="protein sequence ID" value="KAF6019195.1"/>
    <property type="molecule type" value="Genomic_DNA"/>
</dbReference>
<keyword evidence="3" id="KW-1185">Reference proteome</keyword>
<dbReference type="AlphaFoldDB" id="A0A7J7IZH8"/>